<keyword evidence="3" id="KW-0560">Oxidoreductase</keyword>
<name>A0A814T917_9BILA</name>
<comment type="caution">
    <text evidence="5">The sequence shown here is derived from an EMBL/GenBank/DDBJ whole genome shotgun (WGS) entry which is preliminary data.</text>
</comment>
<dbReference type="GO" id="GO:0006633">
    <property type="term" value="P:fatty acid biosynthetic process"/>
    <property type="evidence" value="ECO:0007669"/>
    <property type="project" value="TreeGrafter"/>
</dbReference>
<evidence type="ECO:0000256" key="1">
    <source>
        <dbReference type="ARBA" id="ARBA00005194"/>
    </source>
</evidence>
<proteinExistence type="inferred from homology"/>
<evidence type="ECO:0000256" key="4">
    <source>
        <dbReference type="RuleBase" id="RU000363"/>
    </source>
</evidence>
<comment type="pathway">
    <text evidence="1">Lipid metabolism; fatty acid biosynthesis.</text>
</comment>
<dbReference type="Proteomes" id="UP000663864">
    <property type="component" value="Unassembled WGS sequence"/>
</dbReference>
<dbReference type="InterPro" id="IPR002347">
    <property type="entry name" value="SDR_fam"/>
</dbReference>
<reference evidence="5" key="1">
    <citation type="submission" date="2021-02" db="EMBL/GenBank/DDBJ databases">
        <authorList>
            <person name="Nowell W R."/>
        </authorList>
    </citation>
    <scope>NUCLEOTIDE SEQUENCE</scope>
</reference>
<dbReference type="Gene3D" id="3.40.50.720">
    <property type="entry name" value="NAD(P)-binding Rossmann-like Domain"/>
    <property type="match status" value="1"/>
</dbReference>
<dbReference type="AlphaFoldDB" id="A0A814T917"/>
<evidence type="ECO:0000313" key="6">
    <source>
        <dbReference type="Proteomes" id="UP000663864"/>
    </source>
</evidence>
<dbReference type="GO" id="GO:0016616">
    <property type="term" value="F:oxidoreductase activity, acting on the CH-OH group of donors, NAD or NADP as acceptor"/>
    <property type="evidence" value="ECO:0007669"/>
    <property type="project" value="TreeGrafter"/>
</dbReference>
<gene>
    <name evidence="5" type="ORF">ZHD862_LOCUS20543</name>
</gene>
<dbReference type="SUPFAM" id="SSF51735">
    <property type="entry name" value="NAD(P)-binding Rossmann-fold domains"/>
    <property type="match status" value="1"/>
</dbReference>
<dbReference type="EMBL" id="CAJNOT010001173">
    <property type="protein sequence ID" value="CAF1158289.1"/>
    <property type="molecule type" value="Genomic_DNA"/>
</dbReference>
<dbReference type="InterPro" id="IPR020904">
    <property type="entry name" value="Sc_DH/Rdtase_CS"/>
</dbReference>
<dbReference type="PANTHER" id="PTHR42760:SF121">
    <property type="entry name" value="3-OXOACYL-(ACYL-CARRIER-PROTEIN) REDUCTASE"/>
    <property type="match status" value="1"/>
</dbReference>
<sequence>MSRNALVTGAARGIGRAIALRLARDGLNVAINDTAARSSELNSVRQEIETIGRKSTTVIANVSVDKEVKAMMQNVVKELGGLDVMVANAGIAHVKQLIDVTAEEWDNMFATNMRGVFLCYKEAAKAMIAQGKGGKIIGACSVVGYRPFPMLSPYSASKWGVRGLTQAAAMEWAKYKITVNSYCPGMFYTILFKIHQYYLAIKLGIVGTAMWDMVDEELAKIEGKQKGEVIKDYSNKLVLLGRTSEPDDVANFVSYLASKDSDYMTGQNVLIDGGIQFFLNSNHTVVNKIF</sequence>
<protein>
    <submittedName>
        <fullName evidence="5">Uncharacterized protein</fullName>
    </submittedName>
</protein>
<accession>A0A814T917</accession>
<organism evidence="5 6">
    <name type="scientific">Rotaria sordida</name>
    <dbReference type="NCBI Taxonomy" id="392033"/>
    <lineage>
        <taxon>Eukaryota</taxon>
        <taxon>Metazoa</taxon>
        <taxon>Spiralia</taxon>
        <taxon>Gnathifera</taxon>
        <taxon>Rotifera</taxon>
        <taxon>Eurotatoria</taxon>
        <taxon>Bdelloidea</taxon>
        <taxon>Philodinida</taxon>
        <taxon>Philodinidae</taxon>
        <taxon>Rotaria</taxon>
    </lineage>
</organism>
<dbReference type="GO" id="GO:0048038">
    <property type="term" value="F:quinone binding"/>
    <property type="evidence" value="ECO:0007669"/>
    <property type="project" value="TreeGrafter"/>
</dbReference>
<dbReference type="PANTHER" id="PTHR42760">
    <property type="entry name" value="SHORT-CHAIN DEHYDROGENASES/REDUCTASES FAMILY MEMBER"/>
    <property type="match status" value="1"/>
</dbReference>
<evidence type="ECO:0000256" key="3">
    <source>
        <dbReference type="ARBA" id="ARBA00023002"/>
    </source>
</evidence>
<dbReference type="Pfam" id="PF00106">
    <property type="entry name" value="adh_short"/>
    <property type="match status" value="1"/>
</dbReference>
<dbReference type="Pfam" id="PF13561">
    <property type="entry name" value="adh_short_C2"/>
    <property type="match status" value="1"/>
</dbReference>
<dbReference type="FunFam" id="3.40.50.720:FF:000084">
    <property type="entry name" value="Short-chain dehydrogenase reductase"/>
    <property type="match status" value="1"/>
</dbReference>
<evidence type="ECO:0000256" key="2">
    <source>
        <dbReference type="ARBA" id="ARBA00006484"/>
    </source>
</evidence>
<dbReference type="PRINTS" id="PR00081">
    <property type="entry name" value="GDHRDH"/>
</dbReference>
<comment type="similarity">
    <text evidence="2 4">Belongs to the short-chain dehydrogenases/reductases (SDR) family.</text>
</comment>
<dbReference type="PRINTS" id="PR00080">
    <property type="entry name" value="SDRFAMILY"/>
</dbReference>
<dbReference type="InterPro" id="IPR036291">
    <property type="entry name" value="NAD(P)-bd_dom_sf"/>
</dbReference>
<evidence type="ECO:0000313" key="5">
    <source>
        <dbReference type="EMBL" id="CAF1158289.1"/>
    </source>
</evidence>
<dbReference type="PROSITE" id="PS00061">
    <property type="entry name" value="ADH_SHORT"/>
    <property type="match status" value="1"/>
</dbReference>